<keyword evidence="2" id="KW-0812">Transmembrane</keyword>
<evidence type="ECO:0000313" key="4">
    <source>
        <dbReference type="EMBL" id="MBB4682407.1"/>
    </source>
</evidence>
<feature type="chain" id="PRO_5039540825" description="LPXTG cell wall anchor domain-containing protein" evidence="3">
    <location>
        <begin position="32"/>
        <end position="230"/>
    </location>
</feature>
<feature type="region of interest" description="Disordered" evidence="1">
    <location>
        <begin position="130"/>
        <end position="194"/>
    </location>
</feature>
<sequence length="230" mass="23236">MHALAPALRRAAALAAVVLTTWLGAAGAAGADPQIPWSGDERATPAAGVATGCAATGLKGEQVDVTVTRDSRYLTVTAVDPGVTLTGVVIQGGPGYNIYPASAFTALPWPRLHAPLESPAQPQKPALTTNWFACGSKTPPTSTSTTTTSTTTRTTTSSTTTRPTTTSTTSTSSSPSQTPVSATPPPVTSTSSPGLATTGFDGGWLIPLAAGLILLGAAALFVPRLLRRRG</sequence>
<feature type="transmembrane region" description="Helical" evidence="2">
    <location>
        <begin position="204"/>
        <end position="226"/>
    </location>
</feature>
<comment type="caution">
    <text evidence="4">The sequence shown here is derived from an EMBL/GenBank/DDBJ whole genome shotgun (WGS) entry which is preliminary data.</text>
</comment>
<dbReference type="AlphaFoldDB" id="A0A7W7CJG2"/>
<dbReference type="EMBL" id="JACHMH010000001">
    <property type="protein sequence ID" value="MBB4682407.1"/>
    <property type="molecule type" value="Genomic_DNA"/>
</dbReference>
<evidence type="ECO:0000313" key="5">
    <source>
        <dbReference type="Proteomes" id="UP000533598"/>
    </source>
</evidence>
<reference evidence="4 5" key="1">
    <citation type="submission" date="2020-08" db="EMBL/GenBank/DDBJ databases">
        <title>Sequencing the genomes of 1000 actinobacteria strains.</title>
        <authorList>
            <person name="Klenk H.-P."/>
        </authorList>
    </citation>
    <scope>NUCLEOTIDE SEQUENCE [LARGE SCALE GENOMIC DNA]</scope>
    <source>
        <strain evidence="4 5">DSM 44230</strain>
    </source>
</reference>
<evidence type="ECO:0000256" key="3">
    <source>
        <dbReference type="SAM" id="SignalP"/>
    </source>
</evidence>
<organism evidence="4 5">
    <name type="scientific">Crossiella cryophila</name>
    <dbReference type="NCBI Taxonomy" id="43355"/>
    <lineage>
        <taxon>Bacteria</taxon>
        <taxon>Bacillati</taxon>
        <taxon>Actinomycetota</taxon>
        <taxon>Actinomycetes</taxon>
        <taxon>Pseudonocardiales</taxon>
        <taxon>Pseudonocardiaceae</taxon>
        <taxon>Crossiella</taxon>
    </lineage>
</organism>
<keyword evidence="2" id="KW-1133">Transmembrane helix</keyword>
<keyword evidence="2" id="KW-0472">Membrane</keyword>
<proteinExistence type="predicted"/>
<accession>A0A7W7CJG2</accession>
<evidence type="ECO:0000256" key="1">
    <source>
        <dbReference type="SAM" id="MobiDB-lite"/>
    </source>
</evidence>
<evidence type="ECO:0000256" key="2">
    <source>
        <dbReference type="SAM" id="Phobius"/>
    </source>
</evidence>
<name>A0A7W7CJG2_9PSEU</name>
<feature type="signal peptide" evidence="3">
    <location>
        <begin position="1"/>
        <end position="31"/>
    </location>
</feature>
<dbReference type="Proteomes" id="UP000533598">
    <property type="component" value="Unassembled WGS sequence"/>
</dbReference>
<keyword evidence="5" id="KW-1185">Reference proteome</keyword>
<gene>
    <name evidence="4" type="ORF">HNR67_008525</name>
</gene>
<keyword evidence="3" id="KW-0732">Signal</keyword>
<dbReference type="RefSeq" id="WP_185009693.1">
    <property type="nucleotide sequence ID" value="NZ_BAAAUI010000007.1"/>
</dbReference>
<evidence type="ECO:0008006" key="6">
    <source>
        <dbReference type="Google" id="ProtNLM"/>
    </source>
</evidence>
<protein>
    <recommendedName>
        <fullName evidence="6">LPXTG cell wall anchor domain-containing protein</fullName>
    </recommendedName>
</protein>
<feature type="compositionally biased region" description="Low complexity" evidence="1">
    <location>
        <begin position="138"/>
        <end position="181"/>
    </location>
</feature>